<dbReference type="Proteomes" id="UP001169242">
    <property type="component" value="Unassembled WGS sequence"/>
</dbReference>
<evidence type="ECO:0000313" key="2">
    <source>
        <dbReference type="Proteomes" id="UP001169242"/>
    </source>
</evidence>
<reference evidence="1" key="1">
    <citation type="journal article" date="2023" name="Int. J. Syst. Evol. Microbiol.">
        <title>&lt;i&gt;Holtiella tumoricola&lt;/i&gt; gen. nov. sp. nov., isolated from a human clinical sample.</title>
        <authorList>
            <person name="Allen-Vercoe E."/>
            <person name="Daigneault M.C."/>
            <person name="Vancuren S.J."/>
            <person name="Cochrane K."/>
            <person name="O'Neal L.L."/>
            <person name="Sankaranarayanan K."/>
            <person name="Lawson P.A."/>
        </authorList>
    </citation>
    <scope>NUCLEOTIDE SEQUENCE</scope>
    <source>
        <strain evidence="1">CC70A</strain>
    </source>
</reference>
<protein>
    <submittedName>
        <fullName evidence="1">Uncharacterized protein</fullName>
    </submittedName>
</protein>
<sequence length="59" mass="7084">MKIKFILWVICYFKKNINSILGHHIINTDKDHEHYSYSIGEQQNNSLEAQIIIDRQRLI</sequence>
<dbReference type="AlphaFoldDB" id="A0AA42J287"/>
<comment type="caution">
    <text evidence="1">The sequence shown here is derived from an EMBL/GenBank/DDBJ whole genome shotgun (WGS) entry which is preliminary data.</text>
</comment>
<accession>A0AA42J287</accession>
<dbReference type="EMBL" id="JAQIFT010000057">
    <property type="protein sequence ID" value="MDA3732933.1"/>
    <property type="molecule type" value="Genomic_DNA"/>
</dbReference>
<name>A0AA42J287_9FIRM</name>
<proteinExistence type="predicted"/>
<evidence type="ECO:0000313" key="1">
    <source>
        <dbReference type="EMBL" id="MDA3732933.1"/>
    </source>
</evidence>
<organism evidence="1 2">
    <name type="scientific">Holtiella tumoricola</name>
    <dbReference type="NCBI Taxonomy" id="3018743"/>
    <lineage>
        <taxon>Bacteria</taxon>
        <taxon>Bacillati</taxon>
        <taxon>Bacillota</taxon>
        <taxon>Clostridia</taxon>
        <taxon>Lachnospirales</taxon>
        <taxon>Cellulosilyticaceae</taxon>
        <taxon>Holtiella</taxon>
    </lineage>
</organism>
<gene>
    <name evidence="1" type="ORF">PBV87_15765</name>
</gene>
<dbReference type="RefSeq" id="WP_053984700.1">
    <property type="nucleotide sequence ID" value="NZ_JAQIFT010000057.1"/>
</dbReference>
<keyword evidence="2" id="KW-1185">Reference proteome</keyword>